<sequence>MQKIIFLCLVVAKLIRELIYLFIGVAVVVFLQGFGFGDGIDSSGKISFIILIVVLILISYALPYLLKNKWPSEVAKAEAINDKPRKVFTYLGVALIIIAIIAFFIFMQSI</sequence>
<keyword evidence="1" id="KW-1133">Transmembrane helix</keyword>
<dbReference type="AlphaFoldDB" id="A0A1F6VF24"/>
<proteinExistence type="predicted"/>
<name>A0A1F6VF24_9BACT</name>
<evidence type="ECO:0000313" key="3">
    <source>
        <dbReference type="Proteomes" id="UP000178235"/>
    </source>
</evidence>
<feature type="transmembrane region" description="Helical" evidence="1">
    <location>
        <begin position="46"/>
        <end position="66"/>
    </location>
</feature>
<feature type="transmembrane region" description="Helical" evidence="1">
    <location>
        <begin position="87"/>
        <end position="107"/>
    </location>
</feature>
<keyword evidence="1" id="KW-0472">Membrane</keyword>
<dbReference type="Proteomes" id="UP000178235">
    <property type="component" value="Unassembled WGS sequence"/>
</dbReference>
<gene>
    <name evidence="2" type="ORF">A2738_02190</name>
</gene>
<reference evidence="2 3" key="1">
    <citation type="journal article" date="2016" name="Nat. Commun.">
        <title>Thousands of microbial genomes shed light on interconnected biogeochemical processes in an aquifer system.</title>
        <authorList>
            <person name="Anantharaman K."/>
            <person name="Brown C.T."/>
            <person name="Hug L.A."/>
            <person name="Sharon I."/>
            <person name="Castelle C.J."/>
            <person name="Probst A.J."/>
            <person name="Thomas B.C."/>
            <person name="Singh A."/>
            <person name="Wilkins M.J."/>
            <person name="Karaoz U."/>
            <person name="Brodie E.L."/>
            <person name="Williams K.H."/>
            <person name="Hubbard S.S."/>
            <person name="Banfield J.F."/>
        </authorList>
    </citation>
    <scope>NUCLEOTIDE SEQUENCE [LARGE SCALE GENOMIC DNA]</scope>
</reference>
<evidence type="ECO:0000313" key="2">
    <source>
        <dbReference type="EMBL" id="OGI68251.1"/>
    </source>
</evidence>
<dbReference type="EMBL" id="MFTS01000004">
    <property type="protein sequence ID" value="OGI68251.1"/>
    <property type="molecule type" value="Genomic_DNA"/>
</dbReference>
<evidence type="ECO:0008006" key="4">
    <source>
        <dbReference type="Google" id="ProtNLM"/>
    </source>
</evidence>
<keyword evidence="1" id="KW-0812">Transmembrane</keyword>
<comment type="caution">
    <text evidence="2">The sequence shown here is derived from an EMBL/GenBank/DDBJ whole genome shotgun (WGS) entry which is preliminary data.</text>
</comment>
<feature type="transmembrane region" description="Helical" evidence="1">
    <location>
        <begin position="20"/>
        <end position="40"/>
    </location>
</feature>
<organism evidence="2 3">
    <name type="scientific">Candidatus Nomurabacteria bacterium RIFCSPHIGHO2_01_FULL_42_15</name>
    <dbReference type="NCBI Taxonomy" id="1801742"/>
    <lineage>
        <taxon>Bacteria</taxon>
        <taxon>Candidatus Nomuraibacteriota</taxon>
    </lineage>
</organism>
<protein>
    <recommendedName>
        <fullName evidence="4">DUF5671 domain-containing protein</fullName>
    </recommendedName>
</protein>
<evidence type="ECO:0000256" key="1">
    <source>
        <dbReference type="SAM" id="Phobius"/>
    </source>
</evidence>
<accession>A0A1F6VF24</accession>